<keyword evidence="7" id="KW-1185">Reference proteome</keyword>
<evidence type="ECO:0000259" key="5">
    <source>
        <dbReference type="Pfam" id="PF13515"/>
    </source>
</evidence>
<evidence type="ECO:0000256" key="4">
    <source>
        <dbReference type="ARBA" id="ARBA00023136"/>
    </source>
</evidence>
<dbReference type="InterPro" id="IPR049453">
    <property type="entry name" value="Memb_transporter_dom"/>
</dbReference>
<name>A0ABY8USS6_TETOB</name>
<comment type="subcellular location">
    <subcellularLocation>
        <location evidence="1">Membrane</location>
        <topology evidence="1">Multi-pass membrane protein</topology>
    </subcellularLocation>
</comment>
<evidence type="ECO:0000256" key="2">
    <source>
        <dbReference type="ARBA" id="ARBA00022692"/>
    </source>
</evidence>
<evidence type="ECO:0000256" key="1">
    <source>
        <dbReference type="ARBA" id="ARBA00004141"/>
    </source>
</evidence>
<evidence type="ECO:0000313" key="6">
    <source>
        <dbReference type="EMBL" id="WIA23391.1"/>
    </source>
</evidence>
<evidence type="ECO:0000256" key="3">
    <source>
        <dbReference type="ARBA" id="ARBA00022989"/>
    </source>
</evidence>
<evidence type="ECO:0000313" key="7">
    <source>
        <dbReference type="Proteomes" id="UP001244341"/>
    </source>
</evidence>
<feature type="domain" description="Integral membrane bound transporter" evidence="5">
    <location>
        <begin position="60"/>
        <end position="104"/>
    </location>
</feature>
<keyword evidence="4" id="KW-0472">Membrane</keyword>
<dbReference type="Proteomes" id="UP001244341">
    <property type="component" value="Chromosome 16b"/>
</dbReference>
<accession>A0ABY8USS6</accession>
<keyword evidence="3" id="KW-1133">Transmembrane helix</keyword>
<organism evidence="6 7">
    <name type="scientific">Tetradesmus obliquus</name>
    <name type="common">Green alga</name>
    <name type="synonym">Acutodesmus obliquus</name>
    <dbReference type="NCBI Taxonomy" id="3088"/>
    <lineage>
        <taxon>Eukaryota</taxon>
        <taxon>Viridiplantae</taxon>
        <taxon>Chlorophyta</taxon>
        <taxon>core chlorophytes</taxon>
        <taxon>Chlorophyceae</taxon>
        <taxon>CS clade</taxon>
        <taxon>Sphaeropleales</taxon>
        <taxon>Scenedesmaceae</taxon>
        <taxon>Tetradesmus</taxon>
    </lineage>
</organism>
<proteinExistence type="predicted"/>
<sequence>MASWLCCQPGSAPLHCSLPSSTQVKDASRTALGVLILSSLSFHVYRMHWSSAVVESHFAEALQWSAITVVLVSAPVVGRVARTGLERILGTILGPTVAYLACLAAAPVL</sequence>
<dbReference type="Pfam" id="PF13515">
    <property type="entry name" value="FUSC_2"/>
    <property type="match status" value="1"/>
</dbReference>
<keyword evidence="2" id="KW-0812">Transmembrane</keyword>
<dbReference type="EMBL" id="CP126223">
    <property type="protein sequence ID" value="WIA23391.1"/>
    <property type="molecule type" value="Genomic_DNA"/>
</dbReference>
<protein>
    <recommendedName>
        <fullName evidence="5">Integral membrane bound transporter domain-containing protein</fullName>
    </recommendedName>
</protein>
<reference evidence="6 7" key="1">
    <citation type="submission" date="2023-05" db="EMBL/GenBank/DDBJ databases">
        <title>A 100% complete, gapless, phased diploid assembly of the Scenedesmus obliquus UTEX 3031 genome.</title>
        <authorList>
            <person name="Biondi T.C."/>
            <person name="Hanschen E.R."/>
            <person name="Kwon T."/>
            <person name="Eng W."/>
            <person name="Kruse C.P.S."/>
            <person name="Koehler S.I."/>
            <person name="Kunde Y."/>
            <person name="Gleasner C.D."/>
            <person name="You Mak K.T."/>
            <person name="Polle J."/>
            <person name="Hovde B.T."/>
            <person name="Starkenburg S.R."/>
        </authorList>
    </citation>
    <scope>NUCLEOTIDE SEQUENCE [LARGE SCALE GENOMIC DNA]</scope>
    <source>
        <strain evidence="6 7">DOE0152z</strain>
    </source>
</reference>
<gene>
    <name evidence="6" type="ORF">OEZ85_000149</name>
</gene>